<dbReference type="RefSeq" id="WP_005050731.1">
    <property type="nucleotide sequence ID" value="NZ_CP064760.1"/>
</dbReference>
<gene>
    <name evidence="1" type="ORF">IT882_15570</name>
</gene>
<organism evidence="1 2">
    <name type="scientific">Microbacterium schleiferi</name>
    <dbReference type="NCBI Taxonomy" id="69362"/>
    <lineage>
        <taxon>Bacteria</taxon>
        <taxon>Bacillati</taxon>
        <taxon>Actinomycetota</taxon>
        <taxon>Actinomycetes</taxon>
        <taxon>Micrococcales</taxon>
        <taxon>Microbacteriaceae</taxon>
        <taxon>Microbacterium</taxon>
    </lineage>
</organism>
<dbReference type="KEGG" id="msf:IT882_15570"/>
<sequence length="104" mass="11679">MSGLDWEGADVDRDAAAAAAAERERLIARTVGEPLVIANEFSEIEVRRVETHNGTRLLIDAPKTGQWIAIDPMELEALTWQTTQTFSEMIARPDQPMFPEMRPQ</sequence>
<dbReference type="AlphaFoldDB" id="A0A7S8RHN2"/>
<dbReference type="Proteomes" id="UP000594480">
    <property type="component" value="Chromosome"/>
</dbReference>
<proteinExistence type="predicted"/>
<evidence type="ECO:0000313" key="1">
    <source>
        <dbReference type="EMBL" id="QPE04521.1"/>
    </source>
</evidence>
<evidence type="ECO:0008006" key="3">
    <source>
        <dbReference type="Google" id="ProtNLM"/>
    </source>
</evidence>
<name>A0A7S8RHN2_9MICO</name>
<dbReference type="EMBL" id="CP064760">
    <property type="protein sequence ID" value="QPE04521.1"/>
    <property type="molecule type" value="Genomic_DNA"/>
</dbReference>
<accession>A0A7S8RHN2</accession>
<evidence type="ECO:0000313" key="2">
    <source>
        <dbReference type="Proteomes" id="UP000594480"/>
    </source>
</evidence>
<reference evidence="1 2" key="1">
    <citation type="submission" date="2020-11" db="EMBL/GenBank/DDBJ databases">
        <title>Amino acid is mineralized and recycled by bacteria in oceanic microbiome.</title>
        <authorList>
            <person name="Zheng L.Y."/>
        </authorList>
    </citation>
    <scope>NUCLEOTIDE SEQUENCE [LARGE SCALE GENOMIC DNA]</scope>
    <source>
        <strain evidence="1 2">A32-1</strain>
    </source>
</reference>
<keyword evidence="2" id="KW-1185">Reference proteome</keyword>
<protein>
    <recommendedName>
        <fullName evidence="3">Dihydrodiol dehydrogenase</fullName>
    </recommendedName>
</protein>